<name>A0ABQ6BDU1_9CAUL</name>
<dbReference type="NCBIfam" id="TIGR03573">
    <property type="entry name" value="WbuX"/>
    <property type="match status" value="1"/>
</dbReference>
<dbReference type="InterPro" id="IPR020022">
    <property type="entry name" value="N-acetyl_sugar_amidoTrfase"/>
</dbReference>
<accession>A0ABQ6BDU1</accession>
<keyword evidence="2" id="KW-1185">Reference proteome</keyword>
<sequence length="403" mass="46934">MVLDQPGERGDVYPKRNLRTCALTLYDETIPGLTFDEEGVCDLARNSLWRLENEVFRGDEGRRRLEVWADKIKATGRGRDYDCIIGLSGGVDSSIVAARVIELGLRPLAIHLDNGWNTDTAVGNIERIVKTLKIDLITHVVDWEEMRDLQRAYIKASVLDLECVSDHAINTIIYRTAHKRGIKYVIHGGNVATESTMPNTWAYDKRDGKNLLAIHNKYGNVRLRTYPYMHPHQLFWYLFISGIKSFPILNYMSYSKADAIEELKERFDWRPYPRKHGENRFTRFYQELYLPQKFSIDKRIAHYSALMLTGEMPRETANDLMRQPLYTPEDELEELEFVAKKLGFSVEELSTLMRAPPRNHTDFPNAAMLFDHNRFSVQLARKLAKGEFRWSQLRELRARYPQL</sequence>
<reference evidence="2" key="1">
    <citation type="journal article" date="2019" name="Int. J. Syst. Evol. Microbiol.">
        <title>The Global Catalogue of Microorganisms (GCM) 10K type strain sequencing project: providing services to taxonomists for standard genome sequencing and annotation.</title>
        <authorList>
            <consortium name="The Broad Institute Genomics Platform"/>
            <consortium name="The Broad Institute Genome Sequencing Center for Infectious Disease"/>
            <person name="Wu L."/>
            <person name="Ma J."/>
        </authorList>
    </citation>
    <scope>NUCLEOTIDE SEQUENCE [LARGE SCALE GENOMIC DNA]</scope>
    <source>
        <strain evidence="2">NBRC 110107</strain>
    </source>
</reference>
<dbReference type="SUPFAM" id="SSF52402">
    <property type="entry name" value="Adenine nucleotide alpha hydrolases-like"/>
    <property type="match status" value="1"/>
</dbReference>
<dbReference type="EMBL" id="BSOY01000002">
    <property type="protein sequence ID" value="GLS00178.1"/>
    <property type="molecule type" value="Genomic_DNA"/>
</dbReference>
<proteinExistence type="predicted"/>
<evidence type="ECO:0000313" key="1">
    <source>
        <dbReference type="EMBL" id="GLS00178.1"/>
    </source>
</evidence>
<dbReference type="Gene3D" id="3.40.50.620">
    <property type="entry name" value="HUPs"/>
    <property type="match status" value="1"/>
</dbReference>
<protein>
    <submittedName>
        <fullName evidence="1">LPS biosynthesis protein WbpG</fullName>
    </submittedName>
</protein>
<dbReference type="Proteomes" id="UP001156921">
    <property type="component" value="Unassembled WGS sequence"/>
</dbReference>
<gene>
    <name evidence="1" type="primary">wbpG_2</name>
    <name evidence="1" type="ORF">GCM10007859_01820</name>
</gene>
<dbReference type="RefSeq" id="WP_284220140.1">
    <property type="nucleotide sequence ID" value="NZ_BSOY01000002.1"/>
</dbReference>
<evidence type="ECO:0000313" key="2">
    <source>
        <dbReference type="Proteomes" id="UP001156921"/>
    </source>
</evidence>
<comment type="caution">
    <text evidence="1">The sequence shown here is derived from an EMBL/GenBank/DDBJ whole genome shotgun (WGS) entry which is preliminary data.</text>
</comment>
<dbReference type="InterPro" id="IPR014729">
    <property type="entry name" value="Rossmann-like_a/b/a_fold"/>
</dbReference>
<organism evidence="1 2">
    <name type="scientific">Brevundimonas denitrificans</name>
    <dbReference type="NCBI Taxonomy" id="1443434"/>
    <lineage>
        <taxon>Bacteria</taxon>
        <taxon>Pseudomonadati</taxon>
        <taxon>Pseudomonadota</taxon>
        <taxon>Alphaproteobacteria</taxon>
        <taxon>Caulobacterales</taxon>
        <taxon>Caulobacteraceae</taxon>
        <taxon>Brevundimonas</taxon>
    </lineage>
</organism>